<keyword evidence="1" id="KW-0489">Methyltransferase</keyword>
<dbReference type="STRING" id="1803587.GCA_001593825_02414"/>
<sequence length="220" mass="25399">MFKEEARWLANIIYSLNPNTVFPILNIGSSNQKFREHEQPWIDELLFKPARTKGYSVIHADMKNDTGVDLVGDLCDLDFLQKLSEMNIQSVLCSNLLEHITNREEICQIISSIIPKAGYIFVTVPYKYPYHRDPIDTMFRPDIQELSSLFPDFKIVNGEILAGGYLVQSTTITPVLYTLAMVIRLMLPIYQPLRWFDSLKYALWLFKDISVSCVVLEKVN</sequence>
<keyword evidence="1" id="KW-0808">Transferase</keyword>
<dbReference type="Gene3D" id="3.40.50.150">
    <property type="entry name" value="Vaccinia Virus protein VP39"/>
    <property type="match status" value="1"/>
</dbReference>
<gene>
    <name evidence="1" type="ORF">AN481_07275</name>
</gene>
<dbReference type="GO" id="GO:0008168">
    <property type="term" value="F:methyltransferase activity"/>
    <property type="evidence" value="ECO:0007669"/>
    <property type="project" value="UniProtKB-KW"/>
</dbReference>
<name>A0A1B7VYK0_APHFL</name>
<accession>A0A1B7VYK0</accession>
<dbReference type="PATRIC" id="fig|1710894.3.peg.3053"/>
<protein>
    <submittedName>
        <fullName evidence="1">Methyltransferase type 11</fullName>
    </submittedName>
</protein>
<dbReference type="GO" id="GO:0032259">
    <property type="term" value="P:methylation"/>
    <property type="evidence" value="ECO:0007669"/>
    <property type="project" value="UniProtKB-KW"/>
</dbReference>
<dbReference type="SUPFAM" id="SSF53335">
    <property type="entry name" value="S-adenosyl-L-methionine-dependent methyltransferases"/>
    <property type="match status" value="1"/>
</dbReference>
<reference evidence="1 2" key="1">
    <citation type="submission" date="2015-09" db="EMBL/GenBank/DDBJ databases">
        <title>Whole genome shotgun sequence assembly of Aphanizomenon flos-aquae UKL13.</title>
        <authorList>
            <person name="Driscoll C."/>
        </authorList>
    </citation>
    <scope>NUCLEOTIDE SEQUENCE [LARGE SCALE GENOMIC DNA]</scope>
    <source>
        <strain evidence="1">MDT13</strain>
    </source>
</reference>
<dbReference type="InterPro" id="IPR029063">
    <property type="entry name" value="SAM-dependent_MTases_sf"/>
</dbReference>
<organism evidence="1 2">
    <name type="scientific">Aphanizomenon flos-aquae LD13</name>
    <dbReference type="NCBI Taxonomy" id="1710894"/>
    <lineage>
        <taxon>Bacteria</taxon>
        <taxon>Bacillati</taxon>
        <taxon>Cyanobacteriota</taxon>
        <taxon>Cyanophyceae</taxon>
        <taxon>Nostocales</taxon>
        <taxon>Aphanizomenonaceae</taxon>
        <taxon>Aphanizomenon</taxon>
    </lineage>
</organism>
<evidence type="ECO:0000313" key="1">
    <source>
        <dbReference type="EMBL" id="OBQ26046.1"/>
    </source>
</evidence>
<dbReference type="Proteomes" id="UP000092382">
    <property type="component" value="Unassembled WGS sequence"/>
</dbReference>
<proteinExistence type="predicted"/>
<evidence type="ECO:0000313" key="2">
    <source>
        <dbReference type="Proteomes" id="UP000092382"/>
    </source>
</evidence>
<dbReference type="EMBL" id="LJOY01000017">
    <property type="protein sequence ID" value="OBQ26046.1"/>
    <property type="molecule type" value="Genomic_DNA"/>
</dbReference>
<dbReference type="AlphaFoldDB" id="A0A1B7VYK0"/>
<comment type="caution">
    <text evidence="1">The sequence shown here is derived from an EMBL/GenBank/DDBJ whole genome shotgun (WGS) entry which is preliminary data.</text>
</comment>